<keyword evidence="2" id="KW-1133">Transmembrane helix</keyword>
<feature type="region of interest" description="Disordered" evidence="1">
    <location>
        <begin position="100"/>
        <end position="121"/>
    </location>
</feature>
<accession>A0A432ZY52</accession>
<feature type="transmembrane region" description="Helical" evidence="2">
    <location>
        <begin position="12"/>
        <end position="29"/>
    </location>
</feature>
<evidence type="ECO:0000256" key="1">
    <source>
        <dbReference type="SAM" id="MobiDB-lite"/>
    </source>
</evidence>
<dbReference type="AlphaFoldDB" id="A0A432ZY52"/>
<reference evidence="3 4" key="1">
    <citation type="journal article" date="2018" name="New Phytol.">
        <title>Phylogenomics of Endogonaceae and evolution of mycorrhizas within Mucoromycota.</title>
        <authorList>
            <person name="Chang Y."/>
            <person name="Desiro A."/>
            <person name="Na H."/>
            <person name="Sandor L."/>
            <person name="Lipzen A."/>
            <person name="Clum A."/>
            <person name="Barry K."/>
            <person name="Grigoriev I.V."/>
            <person name="Martin F.M."/>
            <person name="Stajich J.E."/>
            <person name="Smith M.E."/>
            <person name="Bonito G."/>
            <person name="Spatafora J.W."/>
        </authorList>
    </citation>
    <scope>NUCLEOTIDE SEQUENCE [LARGE SCALE GENOMIC DNA]</scope>
    <source>
        <strain evidence="3 4">GMNB39</strain>
    </source>
</reference>
<keyword evidence="2" id="KW-0472">Membrane</keyword>
<proteinExistence type="predicted"/>
<gene>
    <name evidence="3" type="ORF">BC936DRAFT_144202</name>
</gene>
<evidence type="ECO:0000313" key="4">
    <source>
        <dbReference type="Proteomes" id="UP000268093"/>
    </source>
</evidence>
<evidence type="ECO:0000313" key="3">
    <source>
        <dbReference type="EMBL" id="RUO95380.1"/>
    </source>
</evidence>
<organism evidence="3 4">
    <name type="scientific">Jimgerdemannia flammicorona</name>
    <dbReference type="NCBI Taxonomy" id="994334"/>
    <lineage>
        <taxon>Eukaryota</taxon>
        <taxon>Fungi</taxon>
        <taxon>Fungi incertae sedis</taxon>
        <taxon>Mucoromycota</taxon>
        <taxon>Mucoromycotina</taxon>
        <taxon>Endogonomycetes</taxon>
        <taxon>Endogonales</taxon>
        <taxon>Endogonaceae</taxon>
        <taxon>Jimgerdemannia</taxon>
    </lineage>
</organism>
<protein>
    <submittedName>
        <fullName evidence="3">Uncharacterized protein</fullName>
    </submittedName>
</protein>
<keyword evidence="4" id="KW-1185">Reference proteome</keyword>
<keyword evidence="2" id="KW-0812">Transmembrane</keyword>
<sequence length="121" mass="14273">MRAEIPQTISKALKYLFLFYIGTSLFYTANHLYGRYRPATTIADAASLSIQPRSPQNNMLPIEVQSPTYGKQKLSHLRTMQWWGFRRFRALWKTRIREFGSHRQQQPAIREPVDEEERTAN</sequence>
<name>A0A432ZY52_9FUNG</name>
<comment type="caution">
    <text evidence="3">The sequence shown here is derived from an EMBL/GenBank/DDBJ whole genome shotgun (WGS) entry which is preliminary data.</text>
</comment>
<feature type="non-terminal residue" evidence="3">
    <location>
        <position position="121"/>
    </location>
</feature>
<dbReference type="EMBL" id="RBNI01031117">
    <property type="protein sequence ID" value="RUO95380.1"/>
    <property type="molecule type" value="Genomic_DNA"/>
</dbReference>
<evidence type="ECO:0000256" key="2">
    <source>
        <dbReference type="SAM" id="Phobius"/>
    </source>
</evidence>
<dbReference type="Proteomes" id="UP000268093">
    <property type="component" value="Unassembled WGS sequence"/>
</dbReference>